<comment type="caution">
    <text evidence="1">The sequence shown here is derived from an EMBL/GenBank/DDBJ whole genome shotgun (WGS) entry which is preliminary data.</text>
</comment>
<dbReference type="RefSeq" id="WP_094863182.1">
    <property type="nucleotide sequence ID" value="NZ_NKYE01000007.1"/>
</dbReference>
<dbReference type="Proteomes" id="UP000242444">
    <property type="component" value="Unassembled WGS sequence"/>
</dbReference>
<name>A0A263D5N0_9PSEU</name>
<dbReference type="InParanoid" id="A0A263D5N0"/>
<gene>
    <name evidence="1" type="ORF">CFN78_13850</name>
</gene>
<evidence type="ECO:0000313" key="2">
    <source>
        <dbReference type="Proteomes" id="UP000242444"/>
    </source>
</evidence>
<reference evidence="1 2" key="1">
    <citation type="submission" date="2017-07" db="EMBL/GenBank/DDBJ databases">
        <title>Amycolatopsis antarcticus sp. nov., isolated from the surface of an Antarcticus brown macroalga.</title>
        <authorList>
            <person name="Wang J."/>
            <person name="Leiva S."/>
            <person name="Huang J."/>
            <person name="Huang Y."/>
        </authorList>
    </citation>
    <scope>NUCLEOTIDE SEQUENCE [LARGE SCALE GENOMIC DNA]</scope>
    <source>
        <strain evidence="1 2">AU-G6</strain>
    </source>
</reference>
<organism evidence="1 2">
    <name type="scientific">Amycolatopsis antarctica</name>
    <dbReference type="NCBI Taxonomy" id="1854586"/>
    <lineage>
        <taxon>Bacteria</taxon>
        <taxon>Bacillati</taxon>
        <taxon>Actinomycetota</taxon>
        <taxon>Actinomycetes</taxon>
        <taxon>Pseudonocardiales</taxon>
        <taxon>Pseudonocardiaceae</taxon>
        <taxon>Amycolatopsis</taxon>
    </lineage>
</organism>
<protein>
    <recommendedName>
        <fullName evidence="3">ESX-1 secretion-associated protein</fullName>
    </recommendedName>
</protein>
<accession>A0A263D5N0</accession>
<dbReference type="AlphaFoldDB" id="A0A263D5N0"/>
<evidence type="ECO:0000313" key="1">
    <source>
        <dbReference type="EMBL" id="OZM72705.1"/>
    </source>
</evidence>
<keyword evidence="2" id="KW-1185">Reference proteome</keyword>
<proteinExistence type="predicted"/>
<dbReference type="EMBL" id="NKYE01000007">
    <property type="protein sequence ID" value="OZM72705.1"/>
    <property type="molecule type" value="Genomic_DNA"/>
</dbReference>
<dbReference type="OrthoDB" id="3633300at2"/>
<evidence type="ECO:0008006" key="3">
    <source>
        <dbReference type="Google" id="ProtNLM"/>
    </source>
</evidence>
<sequence length="103" mass="11211">MTAPGGFEVDPLEVDEHARHVDHVQARLETALDAANQRLGSEDFGIVGRGLAQICNENMESVIGTLRAAVDAGHTHVDSVRKWAEAKRVDEESVQALLNQVKI</sequence>